<sequence length="175" mass="20321">MNNVEQIENTIKETETYTDELEDQLCDYEDVIAERDNLKSEITKGQTKLDSIKIEKSNVLSELIYETKELSCKYNIQEAILIGLQDENNCLQFENEQILNKLEKLQIKINNLDNINSTLLENKIILERQLSEAIEVTNKLKDKKQLAQTKLQDTEQDIICTQKAVAEKITQITER</sequence>
<dbReference type="Proteomes" id="UP000475862">
    <property type="component" value="Unassembled WGS sequence"/>
</dbReference>
<feature type="coiled-coil region" evidence="1">
    <location>
        <begin position="4"/>
        <end position="41"/>
    </location>
</feature>
<dbReference type="OrthoDB" id="6616976at2759"/>
<keyword evidence="3" id="KW-1185">Reference proteome</keyword>
<evidence type="ECO:0000313" key="3">
    <source>
        <dbReference type="Proteomes" id="UP000475862"/>
    </source>
</evidence>
<reference evidence="2 3" key="1">
    <citation type="submission" date="2019-08" db="EMBL/GenBank/DDBJ databases">
        <title>The genome of the soybean aphid Biotype 1, its phylome, world population structure and adaptation to the North American continent.</title>
        <authorList>
            <person name="Giordano R."/>
            <person name="Donthu R.K."/>
            <person name="Hernandez A.G."/>
            <person name="Wright C.L."/>
            <person name="Zimin A.V."/>
        </authorList>
    </citation>
    <scope>NUCLEOTIDE SEQUENCE [LARGE SCALE GENOMIC DNA]</scope>
    <source>
        <tissue evidence="2">Whole aphids</tissue>
    </source>
</reference>
<dbReference type="AlphaFoldDB" id="A0A6G0TBA1"/>
<proteinExistence type="predicted"/>
<protein>
    <submittedName>
        <fullName evidence="2">Uncharacterized protein</fullName>
    </submittedName>
</protein>
<gene>
    <name evidence="2" type="ORF">AGLY_011748</name>
</gene>
<accession>A0A6G0TBA1</accession>
<dbReference type="EMBL" id="VYZN01000044">
    <property type="protein sequence ID" value="KAE9529652.1"/>
    <property type="molecule type" value="Genomic_DNA"/>
</dbReference>
<comment type="caution">
    <text evidence="2">The sequence shown here is derived from an EMBL/GenBank/DDBJ whole genome shotgun (WGS) entry which is preliminary data.</text>
</comment>
<name>A0A6G0TBA1_APHGL</name>
<evidence type="ECO:0000256" key="1">
    <source>
        <dbReference type="SAM" id="Coils"/>
    </source>
</evidence>
<evidence type="ECO:0000313" key="2">
    <source>
        <dbReference type="EMBL" id="KAE9529652.1"/>
    </source>
</evidence>
<feature type="coiled-coil region" evidence="1">
    <location>
        <begin position="88"/>
        <end position="157"/>
    </location>
</feature>
<organism evidence="2 3">
    <name type="scientific">Aphis glycines</name>
    <name type="common">Soybean aphid</name>
    <dbReference type="NCBI Taxonomy" id="307491"/>
    <lineage>
        <taxon>Eukaryota</taxon>
        <taxon>Metazoa</taxon>
        <taxon>Ecdysozoa</taxon>
        <taxon>Arthropoda</taxon>
        <taxon>Hexapoda</taxon>
        <taxon>Insecta</taxon>
        <taxon>Pterygota</taxon>
        <taxon>Neoptera</taxon>
        <taxon>Paraneoptera</taxon>
        <taxon>Hemiptera</taxon>
        <taxon>Sternorrhyncha</taxon>
        <taxon>Aphidomorpha</taxon>
        <taxon>Aphidoidea</taxon>
        <taxon>Aphididae</taxon>
        <taxon>Aphidini</taxon>
        <taxon>Aphis</taxon>
        <taxon>Aphis</taxon>
    </lineage>
</organism>
<keyword evidence="1" id="KW-0175">Coiled coil</keyword>